<dbReference type="Gene3D" id="3.20.20.70">
    <property type="entry name" value="Aldolase class I"/>
    <property type="match status" value="1"/>
</dbReference>
<dbReference type="CDD" id="cd21117">
    <property type="entry name" value="Twitch_MoaA"/>
    <property type="match status" value="1"/>
</dbReference>
<dbReference type="NCBIfam" id="TIGR00581">
    <property type="entry name" value="moaC"/>
    <property type="match status" value="1"/>
</dbReference>
<dbReference type="CDD" id="cd01335">
    <property type="entry name" value="Radical_SAM"/>
    <property type="match status" value="1"/>
</dbReference>
<keyword evidence="9" id="KW-0479">Metal-binding</keyword>
<dbReference type="GO" id="GO:0046872">
    <property type="term" value="F:metal ion binding"/>
    <property type="evidence" value="ECO:0007669"/>
    <property type="project" value="UniProtKB-KW"/>
</dbReference>
<dbReference type="SFLD" id="SFLDS00029">
    <property type="entry name" value="Radical_SAM"/>
    <property type="match status" value="1"/>
</dbReference>
<evidence type="ECO:0000256" key="12">
    <source>
        <dbReference type="ARBA" id="ARBA00022946"/>
    </source>
</evidence>
<dbReference type="InterPro" id="IPR027417">
    <property type="entry name" value="P-loop_NTPase"/>
</dbReference>
<dbReference type="InterPro" id="IPR023045">
    <property type="entry name" value="MoaC"/>
</dbReference>
<dbReference type="UniPathway" id="UPA00344"/>
<dbReference type="PROSITE" id="PS00211">
    <property type="entry name" value="ABC_TRANSPORTER_1"/>
    <property type="match status" value="1"/>
</dbReference>
<feature type="region of interest" description="Disordered" evidence="20">
    <location>
        <begin position="39"/>
        <end position="62"/>
    </location>
</feature>
<proteinExistence type="inferred from homology"/>
<dbReference type="InterPro" id="IPR040064">
    <property type="entry name" value="MoaA-like"/>
</dbReference>
<dbReference type="SUPFAM" id="SSF102114">
    <property type="entry name" value="Radical SAM enzymes"/>
    <property type="match status" value="1"/>
</dbReference>
<keyword evidence="13" id="KW-0408">Iron</keyword>
<feature type="domain" description="Radical SAM core" evidence="22">
    <location>
        <begin position="790"/>
        <end position="1025"/>
    </location>
</feature>
<comment type="similarity">
    <text evidence="5">In the C-terminal section; belongs to the MoaC family.</text>
</comment>
<dbReference type="Gene3D" id="3.40.50.300">
    <property type="entry name" value="P-loop containing nucleotide triphosphate hydrolases"/>
    <property type="match status" value="2"/>
</dbReference>
<dbReference type="NCBIfam" id="NF006870">
    <property type="entry name" value="PRK09364.1"/>
    <property type="match status" value="1"/>
</dbReference>
<keyword evidence="8" id="KW-0949">S-adenosyl-L-methionine</keyword>
<dbReference type="SUPFAM" id="SSF55040">
    <property type="entry name" value="Molybdenum cofactor biosynthesis protein C, MoaC"/>
    <property type="match status" value="1"/>
</dbReference>
<evidence type="ECO:0000256" key="1">
    <source>
        <dbReference type="ARBA" id="ARBA00001637"/>
    </source>
</evidence>
<evidence type="ECO:0000256" key="10">
    <source>
        <dbReference type="ARBA" id="ARBA00022741"/>
    </source>
</evidence>
<dbReference type="GO" id="GO:0061798">
    <property type="term" value="F:GTP 3',8'-cyclase activity"/>
    <property type="evidence" value="ECO:0007669"/>
    <property type="project" value="UniProtKB-EC"/>
</dbReference>
<dbReference type="SUPFAM" id="SSF52540">
    <property type="entry name" value="P-loop containing nucleoside triphosphate hydrolases"/>
    <property type="match status" value="2"/>
</dbReference>
<keyword evidence="10" id="KW-0547">Nucleotide-binding</keyword>
<dbReference type="HAMAP" id="MF_01225_B">
    <property type="entry name" value="MoaA_B"/>
    <property type="match status" value="1"/>
</dbReference>
<evidence type="ECO:0000256" key="4">
    <source>
        <dbReference type="ARBA" id="ARBA00005046"/>
    </source>
</evidence>
<dbReference type="InterPro" id="IPR007197">
    <property type="entry name" value="rSAM"/>
</dbReference>
<keyword evidence="16" id="KW-0342">GTP-binding</keyword>
<organism evidence="23 24">
    <name type="scientific">Penicillium nalgiovense</name>
    <dbReference type="NCBI Taxonomy" id="60175"/>
    <lineage>
        <taxon>Eukaryota</taxon>
        <taxon>Fungi</taxon>
        <taxon>Dikarya</taxon>
        <taxon>Ascomycota</taxon>
        <taxon>Pezizomycotina</taxon>
        <taxon>Eurotiomycetes</taxon>
        <taxon>Eurotiomycetidae</taxon>
        <taxon>Eurotiales</taxon>
        <taxon>Aspergillaceae</taxon>
        <taxon>Penicillium</taxon>
    </lineage>
</organism>
<dbReference type="CDD" id="cd01420">
    <property type="entry name" value="MoaC_PE"/>
    <property type="match status" value="1"/>
</dbReference>
<dbReference type="InterPro" id="IPR010505">
    <property type="entry name" value="MoaA_twitch"/>
</dbReference>
<dbReference type="SFLD" id="SFLDG01067">
    <property type="entry name" value="SPASM/twitch_domain_containing"/>
    <property type="match status" value="1"/>
</dbReference>
<dbReference type="SFLD" id="SFLDG01383">
    <property type="entry name" value="cyclic_pyranopterin_phosphate"/>
    <property type="match status" value="1"/>
</dbReference>
<keyword evidence="12" id="KW-0809">Transit peptide</keyword>
<dbReference type="PROSITE" id="PS51918">
    <property type="entry name" value="RADICAL_SAM"/>
    <property type="match status" value="1"/>
</dbReference>
<evidence type="ECO:0000256" key="6">
    <source>
        <dbReference type="ARBA" id="ARBA00009862"/>
    </source>
</evidence>
<evidence type="ECO:0000259" key="21">
    <source>
        <dbReference type="PROSITE" id="PS50893"/>
    </source>
</evidence>
<evidence type="ECO:0000259" key="22">
    <source>
        <dbReference type="PROSITE" id="PS51918"/>
    </source>
</evidence>
<feature type="domain" description="ABC transporter" evidence="21">
    <location>
        <begin position="50"/>
        <end position="382"/>
    </location>
</feature>
<keyword evidence="17" id="KW-0501">Molybdenum cofactor biosynthesis</keyword>
<dbReference type="InterPro" id="IPR032781">
    <property type="entry name" value="ABC_tran_Xtn"/>
</dbReference>
<dbReference type="PANTHER" id="PTHR22960:SF0">
    <property type="entry name" value="MOLYBDENUM COFACTOR BIOSYNTHESIS PROTEIN 1"/>
    <property type="match status" value="1"/>
</dbReference>
<dbReference type="CDD" id="cd03221">
    <property type="entry name" value="ABCF_EF-3"/>
    <property type="match status" value="1"/>
</dbReference>
<keyword evidence="14" id="KW-0411">Iron-sulfur</keyword>
<dbReference type="GO" id="GO:0005524">
    <property type="term" value="F:ATP binding"/>
    <property type="evidence" value="ECO:0007669"/>
    <property type="project" value="UniProtKB-KW"/>
</dbReference>
<comment type="catalytic activity">
    <reaction evidence="19">
        <text>GTP + AH2 + S-adenosyl-L-methionine = (8S)-3',8-cyclo-7,8-dihydroguanosine 5'-triphosphate + 5'-deoxyadenosine + L-methionine + A + H(+)</text>
        <dbReference type="Rhea" id="RHEA:49576"/>
        <dbReference type="ChEBI" id="CHEBI:13193"/>
        <dbReference type="ChEBI" id="CHEBI:15378"/>
        <dbReference type="ChEBI" id="CHEBI:17319"/>
        <dbReference type="ChEBI" id="CHEBI:17499"/>
        <dbReference type="ChEBI" id="CHEBI:37565"/>
        <dbReference type="ChEBI" id="CHEBI:57844"/>
        <dbReference type="ChEBI" id="CHEBI:59789"/>
        <dbReference type="ChEBI" id="CHEBI:131766"/>
        <dbReference type="EC" id="4.1.99.22"/>
    </reaction>
</comment>
<dbReference type="InterPro" id="IPR003439">
    <property type="entry name" value="ABC_transporter-like_ATP-bd"/>
</dbReference>
<comment type="catalytic activity">
    <reaction evidence="1">
        <text>(8S)-3',8-cyclo-7,8-dihydroguanosine 5'-triphosphate = cyclic pyranopterin phosphate + diphosphate</text>
        <dbReference type="Rhea" id="RHEA:49580"/>
        <dbReference type="ChEBI" id="CHEBI:33019"/>
        <dbReference type="ChEBI" id="CHEBI:59648"/>
        <dbReference type="ChEBI" id="CHEBI:131766"/>
        <dbReference type="EC" id="4.6.1.17"/>
    </reaction>
</comment>
<dbReference type="SFLD" id="SFLDG01386">
    <property type="entry name" value="main_SPASM_domain-containing"/>
    <property type="match status" value="1"/>
</dbReference>
<dbReference type="EMBL" id="MOOB01000055">
    <property type="protein sequence ID" value="OQE78610.1"/>
    <property type="molecule type" value="Genomic_DNA"/>
</dbReference>
<dbReference type="InterPro" id="IPR006638">
    <property type="entry name" value="Elp3/MiaA/NifB-like_rSAM"/>
</dbReference>
<dbReference type="InterPro" id="IPR013785">
    <property type="entry name" value="Aldolase_TIM"/>
</dbReference>
<dbReference type="GO" id="GO:0016020">
    <property type="term" value="C:membrane"/>
    <property type="evidence" value="ECO:0007669"/>
    <property type="project" value="UniProtKB-SubCell"/>
</dbReference>
<evidence type="ECO:0000256" key="9">
    <source>
        <dbReference type="ARBA" id="ARBA00022723"/>
    </source>
</evidence>
<dbReference type="InterPro" id="IPR058240">
    <property type="entry name" value="rSAM_sf"/>
</dbReference>
<dbReference type="GO" id="GO:0051539">
    <property type="term" value="F:4 iron, 4 sulfur cluster binding"/>
    <property type="evidence" value="ECO:0007669"/>
    <property type="project" value="UniProtKB-KW"/>
</dbReference>
<keyword evidence="18" id="KW-0456">Lyase</keyword>
<evidence type="ECO:0000313" key="23">
    <source>
        <dbReference type="EMBL" id="OQE78610.1"/>
    </source>
</evidence>
<dbReference type="PROSITE" id="PS01305">
    <property type="entry name" value="MOAA_NIFB_PQQE"/>
    <property type="match status" value="1"/>
</dbReference>
<feature type="region of interest" description="Disordered" evidence="20">
    <location>
        <begin position="745"/>
        <end position="775"/>
    </location>
</feature>
<dbReference type="SMART" id="SM00729">
    <property type="entry name" value="Elp3"/>
    <property type="match status" value="1"/>
</dbReference>
<keyword evidence="24" id="KW-1185">Reference proteome</keyword>
<evidence type="ECO:0000256" key="15">
    <source>
        <dbReference type="ARBA" id="ARBA00023128"/>
    </source>
</evidence>
<keyword evidence="15" id="KW-0496">Mitochondrion</keyword>
<dbReference type="InterPro" id="IPR047594">
    <property type="entry name" value="MoaC_bact/euk"/>
</dbReference>
<dbReference type="Pfam" id="PF04055">
    <property type="entry name" value="Radical_SAM"/>
    <property type="match status" value="1"/>
</dbReference>
<evidence type="ECO:0000256" key="14">
    <source>
        <dbReference type="ARBA" id="ARBA00023014"/>
    </source>
</evidence>
<gene>
    <name evidence="23" type="ORF">PENNAL_c0055G02608</name>
</gene>
<dbReference type="STRING" id="60175.A0A1V6XTY4"/>
<evidence type="ECO:0000256" key="2">
    <source>
        <dbReference type="ARBA" id="ARBA00001966"/>
    </source>
</evidence>
<dbReference type="GO" id="GO:0061799">
    <property type="term" value="F:cyclic pyranopterin monophosphate synthase activity"/>
    <property type="evidence" value="ECO:0007669"/>
    <property type="project" value="UniProtKB-EC"/>
</dbReference>
<dbReference type="InterPro" id="IPR036522">
    <property type="entry name" value="MoaC_sf"/>
</dbReference>
<sequence length="1315" mass="146340">MASAPTILATCKQTRFHLLDDNPSQEIDVDGLNIMVTSSAPESTEDASKPKTKGKSKAKAAGRELISDGHLRLKAGIHYGLIGRNGTGKSTLLRAMAEKLIPGIPHATRMAILQQTDEHDDTTFGEDPNRDKTVLEAVLSSDETRNEAVRMAEFLSKSFETEDPMQPVWAIRKIRHQKAEKHLFLAHKNASLKSGARGLQARKDLKAAEGKLEATSEMLAQDVDAIDAETVQADTQAAVETLQTLQSQLEDMKLADMEQQARRVLLGLGFKEDGFEKKVSTLSGGWRMRCMLASVLVQDPDIMILDEPTNFLDLLGVVWLENYLKQLRDTSETTIVLVSHDRDFINAVCEEIVILRDQKLTYFRGNLSAYEQDFEEQKLYLGRMKEAQERQVAHMEASIRENMKVGKKTNDENKLRQAKSRQKKVDDRMGLQVSANGGRFKLNRDLVGWHAHNRAEIEVPTDEKGATMSLPDATELRFPGPLVSLEGIVFQYKKTDRVILDDVNLVVHLGDRVGIMGLNGSGKTTLLRVLMGQVSPSKGKVLTHSRLKVGYYSQHSVEELQERGRGESSLTALGLLTIETEGSLNEGAIRGLLASMGLAGRIASDVPIAKLSGGQLVRLALARIVWSAPQLLILDEITTHLDFHTVTALATALSSFNGAVLLISHDRFLVRSVIEGKRDTEHKLDEDFEGLEEEETAETPRRRSVYVIKQGKMNEQKDGVKQFEKSLVKRVEKLVARQWRVQIRPQSTHAASRPNATVPAPGFPPHPSTEPSRLSTLKSAKPFSEFLTDTFNRQHDYLRISVTERCNLRCLYCMPEEGVDLSPSAKLLTSPEILYLSSLFVSQGVTKIRLTGGEPTVRKDIVPLMQDIGKLRQNGLRELCLTTNGISLHRKLDPMVEAGLTGVNLSLDTLDPFQFQIMTRRKGFDAVMKSIDRILEMNKIGAGIKLKINCVVMRGMNDREILPFVELGREKPIEVRFIEYMPFGGNKWNQGKMFSYQEMLAVIREKYPTFEKVPDHKNDTSKTYRVPGFEGRVGFITSMTHNFCGTCNRLRITSDGNLKVCLFGNSEVSLRDIIRKENGGNPIDVDAMNNLQLLETVQRAARLSDEGGLLNDREREILDIIGMAVKRKKAKHAGMEQLKDMKNRPMILIDADLPHLTPSKTVHMTQITEKPETKRVATSACTVSFSNSRPWEILREGQTTHKGDVFSVARIAGIMAAKRTPDIVPLCHPGIGITGVEVSVELVEPGQNRDHGAMNVVASVSCFGRTGVEMEAMTATMGAALTVYDMLKAVDKGMVIDSVRLLEKQGGKSGHWVRE</sequence>
<dbReference type="Pfam" id="PF01967">
    <property type="entry name" value="MoaC"/>
    <property type="match status" value="1"/>
</dbReference>
<comment type="cofactor">
    <cofactor evidence="2">
        <name>[4Fe-4S] cluster</name>
        <dbReference type="ChEBI" id="CHEBI:49883"/>
    </cofactor>
</comment>
<evidence type="ECO:0000256" key="18">
    <source>
        <dbReference type="ARBA" id="ARBA00023239"/>
    </source>
</evidence>
<protein>
    <submittedName>
        <fullName evidence="23">Uncharacterized protein</fullName>
    </submittedName>
</protein>
<evidence type="ECO:0000256" key="20">
    <source>
        <dbReference type="SAM" id="MobiDB-lite"/>
    </source>
</evidence>
<dbReference type="Gene3D" id="3.30.70.640">
    <property type="entry name" value="Molybdopterin cofactor biosynthesis C (MoaC) domain"/>
    <property type="match status" value="1"/>
</dbReference>
<dbReference type="FunFam" id="3.40.50.300:FF:000011">
    <property type="entry name" value="Putative ABC transporter ATP-binding component"/>
    <property type="match status" value="1"/>
</dbReference>
<keyword evidence="7" id="KW-0004">4Fe-4S</keyword>
<comment type="subcellular location">
    <subcellularLocation>
        <location evidence="3">Membrane</location>
        <topology evidence="3">Multi-pass membrane protein</topology>
    </subcellularLocation>
</comment>
<keyword evidence="11" id="KW-0067">ATP-binding</keyword>
<dbReference type="InterPro" id="IPR017871">
    <property type="entry name" value="ABC_transporter-like_CS"/>
</dbReference>
<accession>A0A1V6XTY4</accession>
<dbReference type="Proteomes" id="UP000191691">
    <property type="component" value="Unassembled WGS sequence"/>
</dbReference>
<comment type="caution">
    <text evidence="23">The sequence shown here is derived from an EMBL/GenBank/DDBJ whole genome shotgun (WGS) entry which is preliminary data.</text>
</comment>
<evidence type="ECO:0000256" key="11">
    <source>
        <dbReference type="ARBA" id="ARBA00022840"/>
    </source>
</evidence>
<dbReference type="OMA" id="DLVGWHE"/>
<name>A0A1V6XTY4_PENNA</name>
<evidence type="ECO:0000256" key="16">
    <source>
        <dbReference type="ARBA" id="ARBA00023134"/>
    </source>
</evidence>
<evidence type="ECO:0000256" key="13">
    <source>
        <dbReference type="ARBA" id="ARBA00023004"/>
    </source>
</evidence>
<dbReference type="InterPro" id="IPR003593">
    <property type="entry name" value="AAA+_ATPase"/>
</dbReference>
<evidence type="ECO:0000256" key="5">
    <source>
        <dbReference type="ARBA" id="ARBA00008484"/>
    </source>
</evidence>
<dbReference type="PROSITE" id="PS50893">
    <property type="entry name" value="ABC_TRANSPORTER_2"/>
    <property type="match status" value="2"/>
</dbReference>
<evidence type="ECO:0000256" key="8">
    <source>
        <dbReference type="ARBA" id="ARBA00022691"/>
    </source>
</evidence>
<dbReference type="SMART" id="SM00382">
    <property type="entry name" value="AAA"/>
    <property type="match status" value="2"/>
</dbReference>
<dbReference type="InterPro" id="IPR002820">
    <property type="entry name" value="Mopterin_CF_biosynth-C_dom"/>
</dbReference>
<dbReference type="Pfam" id="PF06463">
    <property type="entry name" value="Mob_synth_C"/>
    <property type="match status" value="1"/>
</dbReference>
<dbReference type="InterPro" id="IPR000385">
    <property type="entry name" value="MoaA_NifB_PqqE_Fe-S-bd_CS"/>
</dbReference>
<dbReference type="InterPro" id="IPR050105">
    <property type="entry name" value="MoCo_biosynth_MoaA/MoaC"/>
</dbReference>
<dbReference type="GO" id="GO:0005525">
    <property type="term" value="F:GTP binding"/>
    <property type="evidence" value="ECO:0007669"/>
    <property type="project" value="UniProtKB-KW"/>
</dbReference>
<dbReference type="Pfam" id="PF00005">
    <property type="entry name" value="ABC_tran"/>
    <property type="match status" value="2"/>
</dbReference>
<dbReference type="PANTHER" id="PTHR22960">
    <property type="entry name" value="MOLYBDOPTERIN COFACTOR SYNTHESIS PROTEIN A"/>
    <property type="match status" value="1"/>
</dbReference>
<dbReference type="GO" id="GO:0016887">
    <property type="term" value="F:ATP hydrolysis activity"/>
    <property type="evidence" value="ECO:0007669"/>
    <property type="project" value="InterPro"/>
</dbReference>
<reference evidence="24" key="1">
    <citation type="journal article" date="2017" name="Nat. Microbiol.">
        <title>Global analysis of biosynthetic gene clusters reveals vast potential of secondary metabolite production in Penicillium species.</title>
        <authorList>
            <person name="Nielsen J.C."/>
            <person name="Grijseels S."/>
            <person name="Prigent S."/>
            <person name="Ji B."/>
            <person name="Dainat J."/>
            <person name="Nielsen K.F."/>
            <person name="Frisvad J.C."/>
            <person name="Workman M."/>
            <person name="Nielsen J."/>
        </authorList>
    </citation>
    <scope>NUCLEOTIDE SEQUENCE [LARGE SCALE GENOMIC DNA]</scope>
    <source>
        <strain evidence="24">IBT 13039</strain>
    </source>
</reference>
<dbReference type="NCBIfam" id="TIGR02666">
    <property type="entry name" value="moaA"/>
    <property type="match status" value="1"/>
</dbReference>
<evidence type="ECO:0000256" key="17">
    <source>
        <dbReference type="ARBA" id="ARBA00023150"/>
    </source>
</evidence>
<comment type="similarity">
    <text evidence="6">In the N-terminal section; belongs to the radical SAM superfamily. MoaA family.</text>
</comment>
<evidence type="ECO:0000256" key="3">
    <source>
        <dbReference type="ARBA" id="ARBA00004141"/>
    </source>
</evidence>
<evidence type="ECO:0000256" key="19">
    <source>
        <dbReference type="ARBA" id="ARBA00048697"/>
    </source>
</evidence>
<feature type="domain" description="ABC transporter" evidence="21">
    <location>
        <begin position="483"/>
        <end position="735"/>
    </location>
</feature>
<evidence type="ECO:0000256" key="7">
    <source>
        <dbReference type="ARBA" id="ARBA00022485"/>
    </source>
</evidence>
<feature type="compositionally biased region" description="Basic residues" evidence="20">
    <location>
        <begin position="50"/>
        <end position="60"/>
    </location>
</feature>
<dbReference type="FunFam" id="3.40.50.300:FF:003119">
    <property type="entry name" value="ABC ATPase, putative (AFU_orthologue AFUA_1G16440)"/>
    <property type="match status" value="1"/>
</dbReference>
<evidence type="ECO:0000313" key="24">
    <source>
        <dbReference type="Proteomes" id="UP000191691"/>
    </source>
</evidence>
<dbReference type="InterPro" id="IPR013483">
    <property type="entry name" value="MoaA"/>
</dbReference>
<dbReference type="GO" id="GO:0006777">
    <property type="term" value="P:Mo-molybdopterin cofactor biosynthetic process"/>
    <property type="evidence" value="ECO:0007669"/>
    <property type="project" value="UniProtKB-KW"/>
</dbReference>
<dbReference type="Pfam" id="PF12848">
    <property type="entry name" value="ABC_tran_Xtn"/>
    <property type="match status" value="1"/>
</dbReference>
<comment type="pathway">
    <text evidence="4">Cofactor biosynthesis; molybdopterin biosynthesis.</text>
</comment>